<dbReference type="AlphaFoldDB" id="D7FIM4"/>
<reference evidence="1 2" key="1">
    <citation type="journal article" date="2010" name="Nature">
        <title>The Ectocarpus genome and the independent evolution of multicellularity in brown algae.</title>
        <authorList>
            <person name="Cock J.M."/>
            <person name="Sterck L."/>
            <person name="Rouze P."/>
            <person name="Scornet D."/>
            <person name="Allen A.E."/>
            <person name="Amoutzias G."/>
            <person name="Anthouard V."/>
            <person name="Artiguenave F."/>
            <person name="Aury J.M."/>
            <person name="Badger J.H."/>
            <person name="Beszteri B."/>
            <person name="Billiau K."/>
            <person name="Bonnet E."/>
            <person name="Bothwell J.H."/>
            <person name="Bowler C."/>
            <person name="Boyen C."/>
            <person name="Brownlee C."/>
            <person name="Carrano C.J."/>
            <person name="Charrier B."/>
            <person name="Cho G.Y."/>
            <person name="Coelho S.M."/>
            <person name="Collen J."/>
            <person name="Corre E."/>
            <person name="Da Silva C."/>
            <person name="Delage L."/>
            <person name="Delaroque N."/>
            <person name="Dittami S.M."/>
            <person name="Doulbeau S."/>
            <person name="Elias M."/>
            <person name="Farnham G."/>
            <person name="Gachon C.M."/>
            <person name="Gschloessl B."/>
            <person name="Heesch S."/>
            <person name="Jabbari K."/>
            <person name="Jubin C."/>
            <person name="Kawai H."/>
            <person name="Kimura K."/>
            <person name="Kloareg B."/>
            <person name="Kupper F.C."/>
            <person name="Lang D."/>
            <person name="Le Bail A."/>
            <person name="Leblanc C."/>
            <person name="Lerouge P."/>
            <person name="Lohr M."/>
            <person name="Lopez P.J."/>
            <person name="Martens C."/>
            <person name="Maumus F."/>
            <person name="Michel G."/>
            <person name="Miranda-Saavedra D."/>
            <person name="Morales J."/>
            <person name="Moreau H."/>
            <person name="Motomura T."/>
            <person name="Nagasato C."/>
            <person name="Napoli C.A."/>
            <person name="Nelson D.R."/>
            <person name="Nyvall-Collen P."/>
            <person name="Peters A.F."/>
            <person name="Pommier C."/>
            <person name="Potin P."/>
            <person name="Poulain J."/>
            <person name="Quesneville H."/>
            <person name="Read B."/>
            <person name="Rensing S.A."/>
            <person name="Ritter A."/>
            <person name="Rousvoal S."/>
            <person name="Samanta M."/>
            <person name="Samson G."/>
            <person name="Schroeder D.C."/>
            <person name="Segurens B."/>
            <person name="Strittmatter M."/>
            <person name="Tonon T."/>
            <person name="Tregear J.W."/>
            <person name="Valentin K."/>
            <person name="von Dassow P."/>
            <person name="Yamagishi T."/>
            <person name="Van de Peer Y."/>
            <person name="Wincker P."/>
        </authorList>
    </citation>
    <scope>NUCLEOTIDE SEQUENCE [LARGE SCALE GENOMIC DNA]</scope>
    <source>
        <strain evidence="2">Ec32 / CCAP1310/4</strain>
    </source>
</reference>
<evidence type="ECO:0000313" key="1">
    <source>
        <dbReference type="EMBL" id="CBJ28842.1"/>
    </source>
</evidence>
<gene>
    <name evidence="1" type="ORF">Esi_0122_0043</name>
</gene>
<accession>D7FIM4</accession>
<dbReference type="InParanoid" id="D7FIM4"/>
<protein>
    <submittedName>
        <fullName evidence="1">Uncharacterized protein</fullName>
    </submittedName>
</protein>
<evidence type="ECO:0000313" key="2">
    <source>
        <dbReference type="Proteomes" id="UP000002630"/>
    </source>
</evidence>
<dbReference type="Proteomes" id="UP000002630">
    <property type="component" value="Linkage Group LG20"/>
</dbReference>
<name>D7FIM4_ECTSI</name>
<dbReference type="EMBL" id="FN647890">
    <property type="protein sequence ID" value="CBJ28842.1"/>
    <property type="molecule type" value="Genomic_DNA"/>
</dbReference>
<dbReference type="EMBL" id="FN649745">
    <property type="protein sequence ID" value="CBJ28842.1"/>
    <property type="molecule type" value="Genomic_DNA"/>
</dbReference>
<organism evidence="1 2">
    <name type="scientific">Ectocarpus siliculosus</name>
    <name type="common">Brown alga</name>
    <name type="synonym">Conferva siliculosa</name>
    <dbReference type="NCBI Taxonomy" id="2880"/>
    <lineage>
        <taxon>Eukaryota</taxon>
        <taxon>Sar</taxon>
        <taxon>Stramenopiles</taxon>
        <taxon>Ochrophyta</taxon>
        <taxon>PX clade</taxon>
        <taxon>Phaeophyceae</taxon>
        <taxon>Ectocarpales</taxon>
        <taxon>Ectocarpaceae</taxon>
        <taxon>Ectocarpus</taxon>
    </lineage>
</organism>
<keyword evidence="2" id="KW-1185">Reference proteome</keyword>
<sequence>MISIATQVLGEALVCDGEEYVSTWTPTSNRCHPVGSSTPNTWRP</sequence>
<proteinExistence type="predicted"/>